<dbReference type="SUPFAM" id="SSF56176">
    <property type="entry name" value="FAD-binding/transporter-associated domain-like"/>
    <property type="match status" value="1"/>
</dbReference>
<dbReference type="SMART" id="SM01092">
    <property type="entry name" value="CO_deh_flav_C"/>
    <property type="match status" value="1"/>
</dbReference>
<dbReference type="SUPFAM" id="SSF55447">
    <property type="entry name" value="CO dehydrogenase flavoprotein C-terminal domain-like"/>
    <property type="match status" value="1"/>
</dbReference>
<dbReference type="Pfam" id="PF00941">
    <property type="entry name" value="FAD_binding_5"/>
    <property type="match status" value="1"/>
</dbReference>
<accession>A0A143PTX7</accession>
<dbReference type="InterPro" id="IPR002346">
    <property type="entry name" value="Mopterin_DH_FAD-bd"/>
</dbReference>
<organism evidence="5 6">
    <name type="scientific">Luteitalea pratensis</name>
    <dbReference type="NCBI Taxonomy" id="1855912"/>
    <lineage>
        <taxon>Bacteria</taxon>
        <taxon>Pseudomonadati</taxon>
        <taxon>Acidobacteriota</taxon>
        <taxon>Vicinamibacteria</taxon>
        <taxon>Vicinamibacterales</taxon>
        <taxon>Vicinamibacteraceae</taxon>
        <taxon>Luteitalea</taxon>
    </lineage>
</organism>
<keyword evidence="2" id="KW-0274">FAD</keyword>
<dbReference type="GO" id="GO:0043885">
    <property type="term" value="F:anaerobic carbon-monoxide dehydrogenase activity"/>
    <property type="evidence" value="ECO:0007669"/>
    <property type="project" value="UniProtKB-EC"/>
</dbReference>
<protein>
    <submittedName>
        <fullName evidence="5">Carbon monoxide dehydrogenase medium chain</fullName>
        <ecNumber evidence="5">1.2.7.4</ecNumber>
    </submittedName>
</protein>
<dbReference type="InterPro" id="IPR005107">
    <property type="entry name" value="CO_DH_flav_C"/>
</dbReference>
<keyword evidence="3 5" id="KW-0560">Oxidoreductase</keyword>
<dbReference type="PANTHER" id="PTHR42659:SF2">
    <property type="entry name" value="XANTHINE DEHYDROGENASE SUBUNIT C-RELATED"/>
    <property type="match status" value="1"/>
</dbReference>
<dbReference type="InterPro" id="IPR051312">
    <property type="entry name" value="Diverse_Substr_Oxidored"/>
</dbReference>
<evidence type="ECO:0000256" key="2">
    <source>
        <dbReference type="ARBA" id="ARBA00022827"/>
    </source>
</evidence>
<dbReference type="EMBL" id="CP015136">
    <property type="protein sequence ID" value="AMY11254.1"/>
    <property type="molecule type" value="Genomic_DNA"/>
</dbReference>
<dbReference type="Pfam" id="PF03450">
    <property type="entry name" value="CO_deh_flav_C"/>
    <property type="match status" value="1"/>
</dbReference>
<dbReference type="InterPro" id="IPR016166">
    <property type="entry name" value="FAD-bd_PCMH"/>
</dbReference>
<evidence type="ECO:0000256" key="3">
    <source>
        <dbReference type="ARBA" id="ARBA00023002"/>
    </source>
</evidence>
<dbReference type="Gene3D" id="3.30.43.10">
    <property type="entry name" value="Uridine Diphospho-n-acetylenolpyruvylglucosamine Reductase, domain 2"/>
    <property type="match status" value="1"/>
</dbReference>
<dbReference type="KEGG" id="abac:LuPra_04501"/>
<dbReference type="InterPro" id="IPR036683">
    <property type="entry name" value="CO_DH_flav_C_dom_sf"/>
</dbReference>
<dbReference type="PATRIC" id="fig|1813736.3.peg.4748"/>
<dbReference type="STRING" id="1855912.LuPra_04501"/>
<dbReference type="FunFam" id="3.30.465.10:FF:000017">
    <property type="entry name" value="Xanthine dehydrogenase, FAD binding subunit"/>
    <property type="match status" value="1"/>
</dbReference>
<dbReference type="InterPro" id="IPR036318">
    <property type="entry name" value="FAD-bd_PCMH-like_sf"/>
</dbReference>
<reference evidence="5 6" key="1">
    <citation type="journal article" date="2016" name="Genome Announc.">
        <title>First Complete Genome Sequence of a Subdivision 6 Acidobacterium Strain.</title>
        <authorList>
            <person name="Huang S."/>
            <person name="Vieira S."/>
            <person name="Bunk B."/>
            <person name="Riedel T."/>
            <person name="Sproer C."/>
            <person name="Overmann J."/>
        </authorList>
    </citation>
    <scope>NUCLEOTIDE SEQUENCE [LARGE SCALE GENOMIC DNA]</scope>
    <source>
        <strain evidence="6">DSM 100886 HEG_-6_39</strain>
    </source>
</reference>
<keyword evidence="6" id="KW-1185">Reference proteome</keyword>
<evidence type="ECO:0000313" key="6">
    <source>
        <dbReference type="Proteomes" id="UP000076079"/>
    </source>
</evidence>
<evidence type="ECO:0000259" key="4">
    <source>
        <dbReference type="PROSITE" id="PS51387"/>
    </source>
</evidence>
<evidence type="ECO:0000256" key="1">
    <source>
        <dbReference type="ARBA" id="ARBA00022630"/>
    </source>
</evidence>
<proteinExistence type="predicted"/>
<dbReference type="PANTHER" id="PTHR42659">
    <property type="entry name" value="XANTHINE DEHYDROGENASE SUBUNIT C-RELATED"/>
    <property type="match status" value="1"/>
</dbReference>
<dbReference type="Proteomes" id="UP000076079">
    <property type="component" value="Chromosome"/>
</dbReference>
<dbReference type="Gene3D" id="3.30.465.10">
    <property type="match status" value="1"/>
</dbReference>
<reference evidence="6" key="2">
    <citation type="submission" date="2016-04" db="EMBL/GenBank/DDBJ databases">
        <title>First Complete Genome Sequence of a Subdivision 6 Acidobacterium.</title>
        <authorList>
            <person name="Huang S."/>
            <person name="Vieira S."/>
            <person name="Bunk B."/>
            <person name="Riedel T."/>
            <person name="Sproeer C."/>
            <person name="Overmann J."/>
        </authorList>
    </citation>
    <scope>NUCLEOTIDE SEQUENCE [LARGE SCALE GENOMIC DNA]</scope>
    <source>
        <strain evidence="6">DSM 100886 HEG_-6_39</strain>
    </source>
</reference>
<dbReference type="InterPro" id="IPR016169">
    <property type="entry name" value="FAD-bd_PCMH_sub2"/>
</dbReference>
<dbReference type="PROSITE" id="PS51387">
    <property type="entry name" value="FAD_PCMH"/>
    <property type="match status" value="1"/>
</dbReference>
<dbReference type="RefSeq" id="WP_110172817.1">
    <property type="nucleotide sequence ID" value="NZ_CP015136.1"/>
</dbReference>
<dbReference type="EC" id="1.2.7.4" evidence="5"/>
<gene>
    <name evidence="5" type="primary">cutM</name>
    <name evidence="5" type="ORF">LuPra_04501</name>
</gene>
<dbReference type="OrthoDB" id="9774454at2"/>
<sequence>MIPTPFEYARATSLDDALVKLKAAGEGGKIIAGGHSLVPLMKLRLSEPQALVDISRIPELQGIEERDGKIVVGAATVHHDVASSAVLQARCPAVAEAAASIGDPQVRNRGTIGGSVAHADPAADMPAVLLALDAEIHLKSPRGPRVVKAADFFRGLFTVDMRHDEIITSVQFAPVRSAAYAKLHQRASHYAIVGVAAALDVRDGVIATARIGLTGATAHAVRLAGVEKALAGQPLSQETIERAAGVAGQDLGELNADIHASAEYRRAMVQVFARRALSSAMARS</sequence>
<dbReference type="InterPro" id="IPR016167">
    <property type="entry name" value="FAD-bd_PCMH_sub1"/>
</dbReference>
<feature type="domain" description="FAD-binding PCMH-type" evidence="4">
    <location>
        <begin position="1"/>
        <end position="177"/>
    </location>
</feature>
<name>A0A143PTX7_LUTPR</name>
<dbReference type="GO" id="GO:0071949">
    <property type="term" value="F:FAD binding"/>
    <property type="evidence" value="ECO:0007669"/>
    <property type="project" value="InterPro"/>
</dbReference>
<evidence type="ECO:0000313" key="5">
    <source>
        <dbReference type="EMBL" id="AMY11254.1"/>
    </source>
</evidence>
<keyword evidence="1" id="KW-0285">Flavoprotein</keyword>
<dbReference type="Gene3D" id="3.30.390.50">
    <property type="entry name" value="CO dehydrogenase flavoprotein, C-terminal domain"/>
    <property type="match status" value="1"/>
</dbReference>
<dbReference type="AlphaFoldDB" id="A0A143PTX7"/>